<keyword evidence="3" id="KW-1185">Reference proteome</keyword>
<dbReference type="NCBIfam" id="TIGR03519">
    <property type="entry name" value="T9SS_PorP_fam"/>
    <property type="match status" value="1"/>
</dbReference>
<reference evidence="2" key="1">
    <citation type="submission" date="2022-10" db="EMBL/GenBank/DDBJ databases">
        <title>Chitinophaga sp. nov., isolated from soil.</title>
        <authorList>
            <person name="Jeon C.O."/>
        </authorList>
    </citation>
    <scope>NUCLEOTIDE SEQUENCE</scope>
    <source>
        <strain evidence="2">R8</strain>
    </source>
</reference>
<dbReference type="Proteomes" id="UP001162741">
    <property type="component" value="Chromosome"/>
</dbReference>
<protein>
    <submittedName>
        <fullName evidence="2">Type IX secretion system membrane protein PorP/SprF</fullName>
    </submittedName>
</protein>
<dbReference type="EMBL" id="CP107006">
    <property type="protein sequence ID" value="UYQ91473.1"/>
    <property type="molecule type" value="Genomic_DNA"/>
</dbReference>
<feature type="signal peptide" evidence="1">
    <location>
        <begin position="1"/>
        <end position="24"/>
    </location>
</feature>
<dbReference type="InterPro" id="IPR019861">
    <property type="entry name" value="PorP/SprF_Bacteroidetes"/>
</dbReference>
<feature type="chain" id="PRO_5045858291" evidence="1">
    <location>
        <begin position="25"/>
        <end position="284"/>
    </location>
</feature>
<name>A0ABY6IVS0_9BACT</name>
<organism evidence="2 3">
    <name type="scientific">Chitinophaga horti</name>
    <dbReference type="NCBI Taxonomy" id="2920382"/>
    <lineage>
        <taxon>Bacteria</taxon>
        <taxon>Pseudomonadati</taxon>
        <taxon>Bacteroidota</taxon>
        <taxon>Chitinophagia</taxon>
        <taxon>Chitinophagales</taxon>
        <taxon>Chitinophagaceae</taxon>
        <taxon>Chitinophaga</taxon>
    </lineage>
</organism>
<keyword evidence="1" id="KW-0732">Signal</keyword>
<sequence>MKTKLNRILMICAACWCFSTPADAQQNAQASQYHFNTMVINPAYPGADSASSITLQGRNQWMGVEGAPQTATFAFYTPLKASNTSLGFTAIQDKITVYSQTGFNANVAQKVKLDQNLFLSMGIKVGMEQTKEDNTSLGTDDPVFAQNQRYWKTDVGFGFMIFNEKFQVGLSSPSFQKFDMGNSVNKLEFKRAIYLHGAYLADINEDFKIKPGLLVRQVKGAGIQCDLNAALLIKNMIWIGGTWRSEKTMGIFAQIQVSRNFQFAYAYDFASAKYLKGGSPARMS</sequence>
<gene>
    <name evidence="2" type="ORF">MKQ68_15375</name>
</gene>
<evidence type="ECO:0000313" key="2">
    <source>
        <dbReference type="EMBL" id="UYQ91473.1"/>
    </source>
</evidence>
<evidence type="ECO:0000256" key="1">
    <source>
        <dbReference type="SAM" id="SignalP"/>
    </source>
</evidence>
<proteinExistence type="predicted"/>
<dbReference type="RefSeq" id="WP_264279893.1">
    <property type="nucleotide sequence ID" value="NZ_CP107006.1"/>
</dbReference>
<dbReference type="Pfam" id="PF11751">
    <property type="entry name" value="PorP_SprF"/>
    <property type="match status" value="1"/>
</dbReference>
<evidence type="ECO:0000313" key="3">
    <source>
        <dbReference type="Proteomes" id="UP001162741"/>
    </source>
</evidence>
<accession>A0ABY6IVS0</accession>